<reference evidence="1" key="1">
    <citation type="journal article" date="2020" name="G3 (Bethesda)">
        <title>High-Quality Assemblies for Three Invasive Social Wasps from the &lt;i&gt;Vespula&lt;/i&gt; Genus.</title>
        <authorList>
            <person name="Harrop T.W.R."/>
            <person name="Guhlin J."/>
            <person name="McLaughlin G.M."/>
            <person name="Permina E."/>
            <person name="Stockwell P."/>
            <person name="Gilligan J."/>
            <person name="Le Lec M.F."/>
            <person name="Gruber M.A.M."/>
            <person name="Quinn O."/>
            <person name="Lovegrove M."/>
            <person name="Duncan E.J."/>
            <person name="Remnant E.J."/>
            <person name="Van Eeckhoven J."/>
            <person name="Graham B."/>
            <person name="Knapp R.A."/>
            <person name="Langford K.W."/>
            <person name="Kronenberg Z."/>
            <person name="Press M.O."/>
            <person name="Eacker S.M."/>
            <person name="Wilson-Rankin E.E."/>
            <person name="Purcell J."/>
            <person name="Lester P.J."/>
            <person name="Dearden P.K."/>
        </authorList>
    </citation>
    <scope>NUCLEOTIDE SEQUENCE</scope>
    <source>
        <strain evidence="1">Linc-1</strain>
    </source>
</reference>
<keyword evidence="2" id="KW-1185">Reference proteome</keyword>
<dbReference type="AlphaFoldDB" id="A0A834IZR7"/>
<comment type="caution">
    <text evidence="1">The sequence shown here is derived from an EMBL/GenBank/DDBJ whole genome shotgun (WGS) entry which is preliminary data.</text>
</comment>
<evidence type="ECO:0008006" key="3">
    <source>
        <dbReference type="Google" id="ProtNLM"/>
    </source>
</evidence>
<evidence type="ECO:0000313" key="1">
    <source>
        <dbReference type="EMBL" id="KAF7379738.1"/>
    </source>
</evidence>
<organism evidence="1 2">
    <name type="scientific">Vespula germanica</name>
    <name type="common">German yellow jacket</name>
    <name type="synonym">Paravespula germanica</name>
    <dbReference type="NCBI Taxonomy" id="30212"/>
    <lineage>
        <taxon>Eukaryota</taxon>
        <taxon>Metazoa</taxon>
        <taxon>Ecdysozoa</taxon>
        <taxon>Arthropoda</taxon>
        <taxon>Hexapoda</taxon>
        <taxon>Insecta</taxon>
        <taxon>Pterygota</taxon>
        <taxon>Neoptera</taxon>
        <taxon>Endopterygota</taxon>
        <taxon>Hymenoptera</taxon>
        <taxon>Apocrita</taxon>
        <taxon>Aculeata</taxon>
        <taxon>Vespoidea</taxon>
        <taxon>Vespidae</taxon>
        <taxon>Vespinae</taxon>
        <taxon>Vespula</taxon>
    </lineage>
</organism>
<sequence>MLLLHFVNKLIFDELTKTSHVVRVKSLQYFSTGNKLMERIPRNIKDCSRFIVHRNRISSEDKEPKAGSDTSFSWFKAEAPPPQTFSIGNIKSWWEYNKKLLFAKQQEFNFERANTLGSNIAAAYFIIEWSGKVKFKNSNWLEATKDKPVRLPNSYKPNYLIIGIDASNTLICYEGLKNMNSLHYLKWLSFKGCEYIDDWCVDKISAQYPSLEYLDISDCKNVTERALEAIYKLYNLKTLIVTNHQKSATFELTCLMLEECNTNLQCKIFNSRYSNNKSQEKNK</sequence>
<gene>
    <name evidence="1" type="ORF">HZH68_016686</name>
</gene>
<dbReference type="EMBL" id="JACSDZ010000024">
    <property type="protein sequence ID" value="KAF7379738.1"/>
    <property type="molecule type" value="Genomic_DNA"/>
</dbReference>
<dbReference type="Proteomes" id="UP000617340">
    <property type="component" value="Unassembled WGS sequence"/>
</dbReference>
<protein>
    <recommendedName>
        <fullName evidence="3">Mitochondrial ATP synthase regulatory component factor B</fullName>
    </recommendedName>
</protein>
<dbReference type="Gene3D" id="3.80.10.10">
    <property type="entry name" value="Ribonuclease Inhibitor"/>
    <property type="match status" value="1"/>
</dbReference>
<accession>A0A834IZR7</accession>
<dbReference type="SUPFAM" id="SSF52047">
    <property type="entry name" value="RNI-like"/>
    <property type="match status" value="1"/>
</dbReference>
<name>A0A834IZR7_VESGE</name>
<dbReference type="InterPro" id="IPR032675">
    <property type="entry name" value="LRR_dom_sf"/>
</dbReference>
<proteinExistence type="predicted"/>
<evidence type="ECO:0000313" key="2">
    <source>
        <dbReference type="Proteomes" id="UP000617340"/>
    </source>
</evidence>